<feature type="chain" id="PRO_5043875065" description="Hexosyltransferase" evidence="12">
    <location>
        <begin position="20"/>
        <end position="357"/>
    </location>
</feature>
<accession>A0AAV1II13</accession>
<dbReference type="PANTHER" id="PTHR46012:SF2">
    <property type="entry name" value="IP22168P"/>
    <property type="match status" value="1"/>
</dbReference>
<dbReference type="AlphaFoldDB" id="A0AAV1II13"/>
<dbReference type="SUPFAM" id="SSF53448">
    <property type="entry name" value="Nucleotide-diphospho-sugar transferases"/>
    <property type="match status" value="1"/>
</dbReference>
<dbReference type="InterPro" id="IPR029044">
    <property type="entry name" value="Nucleotide-diphossugar_trans"/>
</dbReference>
<comment type="caution">
    <text evidence="13">The sequence shown here is derived from an EMBL/GenBank/DDBJ whole genome shotgun (WGS) entry which is preliminary data.</text>
</comment>
<evidence type="ECO:0000256" key="1">
    <source>
        <dbReference type="ARBA" id="ARBA00004606"/>
    </source>
</evidence>
<evidence type="ECO:0000256" key="11">
    <source>
        <dbReference type="RuleBase" id="RU362027"/>
    </source>
</evidence>
<dbReference type="GO" id="GO:0016020">
    <property type="term" value="C:membrane"/>
    <property type="evidence" value="ECO:0007669"/>
    <property type="project" value="UniProtKB-SubCell"/>
</dbReference>
<evidence type="ECO:0000256" key="8">
    <source>
        <dbReference type="ARBA" id="ARBA00023180"/>
    </source>
</evidence>
<comment type="similarity">
    <text evidence="11">Belongs to the glycosyltransferase 8 family.</text>
</comment>
<keyword evidence="7" id="KW-0472">Membrane</keyword>
<comment type="function">
    <text evidence="9">Glycosyltransferase which elongates the O-linked glucose attached to EGF-like repeats in the extracellular domain of Notch proteins by catalyzing the addition of xylose.</text>
</comment>
<evidence type="ECO:0000256" key="7">
    <source>
        <dbReference type="ARBA" id="ARBA00023136"/>
    </source>
</evidence>
<keyword evidence="14" id="KW-1185">Reference proteome</keyword>
<organism evidence="13 14">
    <name type="scientific">Coccomyxa viridis</name>
    <dbReference type="NCBI Taxonomy" id="1274662"/>
    <lineage>
        <taxon>Eukaryota</taxon>
        <taxon>Viridiplantae</taxon>
        <taxon>Chlorophyta</taxon>
        <taxon>core chlorophytes</taxon>
        <taxon>Trebouxiophyceae</taxon>
        <taxon>Trebouxiophyceae incertae sedis</taxon>
        <taxon>Coccomyxaceae</taxon>
        <taxon>Coccomyxa</taxon>
    </lineage>
</organism>
<comment type="subcellular location">
    <subcellularLocation>
        <location evidence="1">Membrane</location>
        <topology evidence="1">Single-pass type II membrane protein</topology>
    </subcellularLocation>
</comment>
<keyword evidence="6" id="KW-1133">Transmembrane helix</keyword>
<keyword evidence="8" id="KW-0325">Glycoprotein</keyword>
<name>A0AAV1II13_9CHLO</name>
<gene>
    <name evidence="13" type="ORF">CVIRNUC_009958</name>
</gene>
<dbReference type="Pfam" id="PF01501">
    <property type="entry name" value="Glyco_transf_8"/>
    <property type="match status" value="1"/>
</dbReference>
<evidence type="ECO:0000256" key="3">
    <source>
        <dbReference type="ARBA" id="ARBA00022679"/>
    </source>
</evidence>
<dbReference type="Proteomes" id="UP001314263">
    <property type="component" value="Unassembled WGS sequence"/>
</dbReference>
<keyword evidence="3" id="KW-0808">Transferase</keyword>
<evidence type="ECO:0000313" key="13">
    <source>
        <dbReference type="EMBL" id="CAK0786744.1"/>
    </source>
</evidence>
<sequence>MMRLLAFALLVAHITVALCRKHQTSAPGALPWPPSRLMPCLRVHHASTAVREVRTAVDAIFDAETSHAGSLSIEPHSSRNLAASFKVEDAMHIFYTACGESAKEDVLLSVKALWLFASLSLARGDHYYHVHVLTDGAMHPDDLSFLQPLSHFKASTHPLFPKAANVFRPCASERLYVHEHADFKHLDKVLYLDEDSLWLDDPLELEWHFEEMQRRGAIWGLAEEAAAGPNWYTQDAVHPYYGERGLNSGVMLADLARMRKTAFSAERDDIMATWGRKGALPWGDQDVLNVYLNGHREQAYVLPCKFNVRTDSLCSDVAPVVFHGNRALKDREEHQYSHLHALFKWIRISDHEHSGRS</sequence>
<evidence type="ECO:0000313" key="14">
    <source>
        <dbReference type="Proteomes" id="UP001314263"/>
    </source>
</evidence>
<keyword evidence="4" id="KW-0812">Transmembrane</keyword>
<dbReference type="GO" id="GO:0140563">
    <property type="term" value="F:UDP-D-xylose:beta-D-glucoside alpha-1,3-D-xylosyltransferase activity"/>
    <property type="evidence" value="ECO:0007669"/>
    <property type="project" value="UniProtKB-EC"/>
</dbReference>
<reference evidence="13 14" key="1">
    <citation type="submission" date="2023-10" db="EMBL/GenBank/DDBJ databases">
        <authorList>
            <person name="Maclean D."/>
            <person name="Macfadyen A."/>
        </authorList>
    </citation>
    <scope>NUCLEOTIDE SEQUENCE [LARGE SCALE GENOMIC DNA]</scope>
</reference>
<protein>
    <recommendedName>
        <fullName evidence="11">Hexosyltransferase</fullName>
        <ecNumber evidence="11">2.4.1.-</ecNumber>
    </recommendedName>
</protein>
<evidence type="ECO:0000256" key="6">
    <source>
        <dbReference type="ARBA" id="ARBA00022989"/>
    </source>
</evidence>
<evidence type="ECO:0000256" key="2">
    <source>
        <dbReference type="ARBA" id="ARBA00022676"/>
    </source>
</evidence>
<keyword evidence="5" id="KW-0735">Signal-anchor</keyword>
<evidence type="ECO:0000256" key="5">
    <source>
        <dbReference type="ARBA" id="ARBA00022968"/>
    </source>
</evidence>
<evidence type="ECO:0000256" key="9">
    <source>
        <dbReference type="ARBA" id="ARBA00037301"/>
    </source>
</evidence>
<dbReference type="GO" id="GO:0016266">
    <property type="term" value="P:protein O-linked glycosylation via N-acetyl-galactosamine"/>
    <property type="evidence" value="ECO:0007669"/>
    <property type="project" value="TreeGrafter"/>
</dbReference>
<dbReference type="InterPro" id="IPR051993">
    <property type="entry name" value="Glycosyltransferase_8"/>
</dbReference>
<dbReference type="EC" id="2.4.1.-" evidence="11"/>
<dbReference type="Gene3D" id="3.90.550.10">
    <property type="entry name" value="Spore Coat Polysaccharide Biosynthesis Protein SpsA, Chain A"/>
    <property type="match status" value="1"/>
</dbReference>
<proteinExistence type="inferred from homology"/>
<dbReference type="EMBL" id="CAUYUE010000015">
    <property type="protein sequence ID" value="CAK0786744.1"/>
    <property type="molecule type" value="Genomic_DNA"/>
</dbReference>
<evidence type="ECO:0000256" key="10">
    <source>
        <dbReference type="ARBA" id="ARBA00049181"/>
    </source>
</evidence>
<dbReference type="PANTHER" id="PTHR46012">
    <property type="entry name" value="IP22168P"/>
    <property type="match status" value="1"/>
</dbReference>
<feature type="signal peptide" evidence="12">
    <location>
        <begin position="1"/>
        <end position="19"/>
    </location>
</feature>
<evidence type="ECO:0000256" key="12">
    <source>
        <dbReference type="SAM" id="SignalP"/>
    </source>
</evidence>
<comment type="catalytic activity">
    <reaction evidence="10">
        <text>3-O-(beta-D-glucosyl)-L-seryl-[EGF-like domain protein] + UDP-alpha-D-xylose = 3-O-[alpha-D-xylosyl-(1-&gt;3)-beta-D-glucosyl]-L-seryl-[EGF-like domain protein] + UDP + H(+)</text>
        <dbReference type="Rhea" id="RHEA:56064"/>
        <dbReference type="Rhea" id="RHEA-COMP:14610"/>
        <dbReference type="Rhea" id="RHEA-COMP:14611"/>
        <dbReference type="ChEBI" id="CHEBI:15378"/>
        <dbReference type="ChEBI" id="CHEBI:57632"/>
        <dbReference type="ChEBI" id="CHEBI:58223"/>
        <dbReference type="ChEBI" id="CHEBI:140575"/>
        <dbReference type="ChEBI" id="CHEBI:140576"/>
        <dbReference type="EC" id="2.4.2.42"/>
    </reaction>
</comment>
<keyword evidence="2" id="KW-0328">Glycosyltransferase</keyword>
<evidence type="ECO:0000256" key="4">
    <source>
        <dbReference type="ARBA" id="ARBA00022692"/>
    </source>
</evidence>
<dbReference type="InterPro" id="IPR002495">
    <property type="entry name" value="Glyco_trans_8"/>
</dbReference>
<keyword evidence="12" id="KW-0732">Signal</keyword>